<name>W4L983_ENTF1</name>
<evidence type="ECO:0000313" key="10">
    <source>
        <dbReference type="EMBL" id="ETW94592.1"/>
    </source>
</evidence>
<evidence type="ECO:0000256" key="1">
    <source>
        <dbReference type="ARBA" id="ARBA00005272"/>
    </source>
</evidence>
<comment type="catalytic activity">
    <reaction evidence="8">
        <text>a quinone + NADH + H(+) = a quinol + NAD(+)</text>
        <dbReference type="Rhea" id="RHEA:46160"/>
        <dbReference type="ChEBI" id="CHEBI:15378"/>
        <dbReference type="ChEBI" id="CHEBI:24646"/>
        <dbReference type="ChEBI" id="CHEBI:57540"/>
        <dbReference type="ChEBI" id="CHEBI:57945"/>
        <dbReference type="ChEBI" id="CHEBI:132124"/>
        <dbReference type="EC" id="1.6.5.9"/>
    </reaction>
</comment>
<keyword evidence="6" id="KW-0560">Oxidoreductase</keyword>
<dbReference type="InterPro" id="IPR023753">
    <property type="entry name" value="FAD/NAD-binding_dom"/>
</dbReference>
<dbReference type="InterPro" id="IPR014710">
    <property type="entry name" value="RmlC-like_jellyroll"/>
</dbReference>
<dbReference type="Gene3D" id="2.60.120.10">
    <property type="entry name" value="Jelly Rolls"/>
    <property type="match status" value="1"/>
</dbReference>
<feature type="non-terminal residue" evidence="10">
    <location>
        <position position="572"/>
    </location>
</feature>
<dbReference type="EC" id="1.6.5.9" evidence="2"/>
<dbReference type="PANTHER" id="PTHR43706">
    <property type="entry name" value="NADH DEHYDROGENASE"/>
    <property type="match status" value="1"/>
</dbReference>
<reference evidence="10 11" key="1">
    <citation type="journal article" date="2014" name="Nature">
        <title>An environmental bacterial taxon with a large and distinct metabolic repertoire.</title>
        <authorList>
            <person name="Wilson M.C."/>
            <person name="Mori T."/>
            <person name="Ruckert C."/>
            <person name="Uria A.R."/>
            <person name="Helf M.J."/>
            <person name="Takada K."/>
            <person name="Gernert C."/>
            <person name="Steffens U.A."/>
            <person name="Heycke N."/>
            <person name="Schmitt S."/>
            <person name="Rinke C."/>
            <person name="Helfrich E.J."/>
            <person name="Brachmann A.O."/>
            <person name="Gurgui C."/>
            <person name="Wakimoto T."/>
            <person name="Kracht M."/>
            <person name="Crusemann M."/>
            <person name="Hentschel U."/>
            <person name="Abe I."/>
            <person name="Matsunaga S."/>
            <person name="Kalinowski J."/>
            <person name="Takeyama H."/>
            <person name="Piel J."/>
        </authorList>
    </citation>
    <scope>NUCLEOTIDE SEQUENCE [LARGE SCALE GENOMIC DNA]</scope>
    <source>
        <strain evidence="11">TSY1</strain>
    </source>
</reference>
<evidence type="ECO:0000256" key="5">
    <source>
        <dbReference type="ARBA" id="ARBA00022946"/>
    </source>
</evidence>
<dbReference type="Pfam" id="PF22366">
    <property type="entry name" value="NDH2_C"/>
    <property type="match status" value="1"/>
</dbReference>
<evidence type="ECO:0000259" key="9">
    <source>
        <dbReference type="PROSITE" id="PS50042"/>
    </source>
</evidence>
<organism evidence="10 11">
    <name type="scientific">Entotheonella factor</name>
    <dbReference type="NCBI Taxonomy" id="1429438"/>
    <lineage>
        <taxon>Bacteria</taxon>
        <taxon>Pseudomonadati</taxon>
        <taxon>Nitrospinota/Tectimicrobiota group</taxon>
        <taxon>Candidatus Tectimicrobiota</taxon>
        <taxon>Candidatus Entotheonellia</taxon>
        <taxon>Candidatus Entotheonellales</taxon>
        <taxon>Candidatus Entotheonellaceae</taxon>
        <taxon>Candidatus Entotheonella</taxon>
    </lineage>
</organism>
<dbReference type="SUPFAM" id="SSF51206">
    <property type="entry name" value="cAMP-binding domain-like"/>
    <property type="match status" value="1"/>
</dbReference>
<gene>
    <name evidence="10" type="ORF">ETSY1_34180</name>
</gene>
<evidence type="ECO:0000256" key="4">
    <source>
        <dbReference type="ARBA" id="ARBA00022827"/>
    </source>
</evidence>
<dbReference type="PANTHER" id="PTHR43706:SF47">
    <property type="entry name" value="EXTERNAL NADH-UBIQUINONE OXIDOREDUCTASE 1, MITOCHONDRIAL-RELATED"/>
    <property type="match status" value="1"/>
</dbReference>
<keyword evidence="11" id="KW-1185">Reference proteome</keyword>
<protein>
    <recommendedName>
        <fullName evidence="2">NADH:ubiquinone reductase (non-electrogenic)</fullName>
        <ecNumber evidence="2">1.6.5.9</ecNumber>
    </recommendedName>
</protein>
<dbReference type="Pfam" id="PF00027">
    <property type="entry name" value="cNMP_binding"/>
    <property type="match status" value="1"/>
</dbReference>
<dbReference type="PROSITE" id="PS00889">
    <property type="entry name" value="CNMP_BINDING_2"/>
    <property type="match status" value="1"/>
</dbReference>
<dbReference type="PRINTS" id="PR00368">
    <property type="entry name" value="FADPNR"/>
</dbReference>
<evidence type="ECO:0000256" key="6">
    <source>
        <dbReference type="ARBA" id="ARBA00023002"/>
    </source>
</evidence>
<accession>W4L983</accession>
<dbReference type="Pfam" id="PF07992">
    <property type="entry name" value="Pyr_redox_2"/>
    <property type="match status" value="1"/>
</dbReference>
<proteinExistence type="inferred from homology"/>
<keyword evidence="7" id="KW-0520">NAD</keyword>
<evidence type="ECO:0000256" key="8">
    <source>
        <dbReference type="ARBA" id="ARBA00047599"/>
    </source>
</evidence>
<dbReference type="InterPro" id="IPR036188">
    <property type="entry name" value="FAD/NAD-bd_sf"/>
</dbReference>
<dbReference type="HOGENOM" id="CLU_021377_7_1_7"/>
<dbReference type="InterPro" id="IPR000595">
    <property type="entry name" value="cNMP-bd_dom"/>
</dbReference>
<dbReference type="GO" id="GO:0050136">
    <property type="term" value="F:NADH dehydrogenase (quinone) (non-electrogenic) activity"/>
    <property type="evidence" value="ECO:0007669"/>
    <property type="project" value="UniProtKB-EC"/>
</dbReference>
<dbReference type="InterPro" id="IPR054585">
    <property type="entry name" value="NDH2-like_C"/>
</dbReference>
<dbReference type="InterPro" id="IPR018490">
    <property type="entry name" value="cNMP-bd_dom_sf"/>
</dbReference>
<keyword evidence="5" id="KW-0809">Transit peptide</keyword>
<dbReference type="PROSITE" id="PS50042">
    <property type="entry name" value="CNMP_BINDING_3"/>
    <property type="match status" value="1"/>
</dbReference>
<keyword evidence="4" id="KW-0274">FAD</keyword>
<evidence type="ECO:0000256" key="7">
    <source>
        <dbReference type="ARBA" id="ARBA00023027"/>
    </source>
</evidence>
<dbReference type="SMART" id="SM00100">
    <property type="entry name" value="cNMP"/>
    <property type="match status" value="1"/>
</dbReference>
<comment type="similarity">
    <text evidence="1">Belongs to the NADH dehydrogenase family.</text>
</comment>
<dbReference type="AlphaFoldDB" id="W4L983"/>
<dbReference type="InterPro" id="IPR045024">
    <property type="entry name" value="NDH-2"/>
</dbReference>
<sequence>MAATRLVIVGGGFAGSTCAKTLRKHLSTKDCEIVLFNRENHMVFHPLLAEVAGASINPDAVAAPLRQMLPTVQCRTEEVQHIDLDASVIAYQGYDDQPRTMTYDHLVLACGSAVNLGTVPGMSDHALPLKTIGDAITLRLHIMQLLEKAEVCDDDTLKRHYLSFIIVGGGFSGVEVAGEINDLLRGTHRFFHNISDEDLSITVVHSRDQLLPEITPSLRDFAKTKMERAGMRVALNARVQYVTPEGVGLADGQFLHGATVVCTVGNTIPSVLERLDGPKERNRLMTQPDMRLVGCDNAWAIGDCAHIINAYDREPSPPTGQFAERQGRQAADNIVRARRGEPTQPFRFKPLGQLCAIGAHSAVAELFGLRLSGFPAWFLWRGVYLFKLPSWARRAKVGFDWAWDLVFPRDLAHSRTDPTERVSTAHYRPGNDIIRQGEPALNFYILVHGEVEVIRTNMDSGETTQLGILGPGDFFGEMALIDERPRSATIRALTPVEVLVMGKNLFSSISNALAPFRHVIAEAIKRRGGALWQRMPMAREILEPQPLSTFLEPCEIQPLTPEPGVGTWCRDT</sequence>
<dbReference type="SUPFAM" id="SSF51905">
    <property type="entry name" value="FAD/NAD(P)-binding domain"/>
    <property type="match status" value="2"/>
</dbReference>
<feature type="domain" description="Cyclic nucleotide-binding" evidence="9">
    <location>
        <begin position="406"/>
        <end position="527"/>
    </location>
</feature>
<dbReference type="Proteomes" id="UP000019141">
    <property type="component" value="Unassembled WGS sequence"/>
</dbReference>
<evidence type="ECO:0000256" key="2">
    <source>
        <dbReference type="ARBA" id="ARBA00012637"/>
    </source>
</evidence>
<dbReference type="InterPro" id="IPR018488">
    <property type="entry name" value="cNMP-bd_CS"/>
</dbReference>
<evidence type="ECO:0000256" key="3">
    <source>
        <dbReference type="ARBA" id="ARBA00022630"/>
    </source>
</evidence>
<keyword evidence="3" id="KW-0285">Flavoprotein</keyword>
<evidence type="ECO:0000313" key="11">
    <source>
        <dbReference type="Proteomes" id="UP000019141"/>
    </source>
</evidence>
<dbReference type="Gene3D" id="3.50.50.100">
    <property type="match status" value="1"/>
</dbReference>
<dbReference type="CDD" id="cd00038">
    <property type="entry name" value="CAP_ED"/>
    <property type="match status" value="1"/>
</dbReference>
<dbReference type="EMBL" id="AZHW01001043">
    <property type="protein sequence ID" value="ETW94592.1"/>
    <property type="molecule type" value="Genomic_DNA"/>
</dbReference>
<comment type="caution">
    <text evidence="10">The sequence shown here is derived from an EMBL/GenBank/DDBJ whole genome shotgun (WGS) entry which is preliminary data.</text>
</comment>